<dbReference type="SUPFAM" id="SSF56801">
    <property type="entry name" value="Acetyl-CoA synthetase-like"/>
    <property type="match status" value="1"/>
</dbReference>
<keyword evidence="4" id="KW-1185">Reference proteome</keyword>
<evidence type="ECO:0000256" key="1">
    <source>
        <dbReference type="SAM" id="MobiDB-lite"/>
    </source>
</evidence>
<dbReference type="Proteomes" id="UP000006138">
    <property type="component" value="Chromosome"/>
</dbReference>
<dbReference type="PANTHER" id="PTHR43767">
    <property type="entry name" value="LONG-CHAIN-FATTY-ACID--COA LIGASE"/>
    <property type="match status" value="1"/>
</dbReference>
<gene>
    <name evidence="3" type="ordered locus">RAM_18765</name>
</gene>
<name>A0A9R0U8Y4_AMYMS</name>
<sequence>MLDRRTGGSLTYGELWQRAGALAADLADRGVRPGSLVAVAARPSIDLVVALTGVLRAGAAYVPLDPHAPAARVATILRDCGDPPVVVGERRGRPPARRAPRAPRPRRPGGARPRPPTGG</sequence>
<accession>A0A9R0U8Y4</accession>
<dbReference type="InterPro" id="IPR000873">
    <property type="entry name" value="AMP-dep_synth/lig_dom"/>
</dbReference>
<feature type="domain" description="AMP-dependent synthetase/ligase" evidence="2">
    <location>
        <begin position="6"/>
        <end position="87"/>
    </location>
</feature>
<dbReference type="AlphaFoldDB" id="A0A9R0U8Y4"/>
<organism evidence="3 4">
    <name type="scientific">Amycolatopsis mediterranei (strain S699)</name>
    <name type="common">Nocardia mediterranei</name>
    <dbReference type="NCBI Taxonomy" id="713604"/>
    <lineage>
        <taxon>Bacteria</taxon>
        <taxon>Bacillati</taxon>
        <taxon>Actinomycetota</taxon>
        <taxon>Actinomycetes</taxon>
        <taxon>Pseudonocardiales</taxon>
        <taxon>Pseudonocardiaceae</taxon>
        <taxon>Amycolatopsis</taxon>
    </lineage>
</organism>
<evidence type="ECO:0000313" key="4">
    <source>
        <dbReference type="Proteomes" id="UP000006138"/>
    </source>
</evidence>
<proteinExistence type="predicted"/>
<reference evidence="3 4" key="1">
    <citation type="journal article" date="2011" name="J. Bacteriol.">
        <title>Whole genome sequence of the rifamycin B-producing strain Amycolatopsis mediterranei S699.</title>
        <authorList>
            <person name="Verma M."/>
            <person name="Kaur J."/>
            <person name="Kumar M."/>
            <person name="Kumari K."/>
            <person name="Saxena A."/>
            <person name="Anand S."/>
            <person name="Nigam A."/>
            <person name="Ravi V."/>
            <person name="Raghuvanshi S."/>
            <person name="Khurana P."/>
            <person name="Tyagi A.K."/>
            <person name="Khurana J.P."/>
            <person name="Lal R."/>
        </authorList>
    </citation>
    <scope>NUCLEOTIDE SEQUENCE [LARGE SCALE GENOMIC DNA]</scope>
    <source>
        <strain evidence="3 4">S699</strain>
    </source>
</reference>
<dbReference type="Pfam" id="PF00501">
    <property type="entry name" value="AMP-binding"/>
    <property type="match status" value="1"/>
</dbReference>
<dbReference type="EMBL" id="CP002896">
    <property type="protein sequence ID" value="AEK42239.1"/>
    <property type="molecule type" value="Genomic_DNA"/>
</dbReference>
<dbReference type="Gene3D" id="3.40.50.980">
    <property type="match status" value="1"/>
</dbReference>
<evidence type="ECO:0000313" key="3">
    <source>
        <dbReference type="EMBL" id="AEK42239.1"/>
    </source>
</evidence>
<dbReference type="InterPro" id="IPR050237">
    <property type="entry name" value="ATP-dep_AMP-bd_enzyme"/>
</dbReference>
<dbReference type="KEGG" id="amn:RAM_18765"/>
<dbReference type="PANTHER" id="PTHR43767:SF1">
    <property type="entry name" value="NONRIBOSOMAL PEPTIDE SYNTHASE PES1 (EUROFUNG)-RELATED"/>
    <property type="match status" value="1"/>
</dbReference>
<feature type="region of interest" description="Disordered" evidence="1">
    <location>
        <begin position="81"/>
        <end position="119"/>
    </location>
</feature>
<evidence type="ECO:0000259" key="2">
    <source>
        <dbReference type="Pfam" id="PF00501"/>
    </source>
</evidence>
<feature type="compositionally biased region" description="Basic residues" evidence="1">
    <location>
        <begin position="93"/>
        <end position="109"/>
    </location>
</feature>
<protein>
    <submittedName>
        <fullName evidence="3">Amino acid adenylation domain-containing protein</fullName>
    </submittedName>
</protein>